<feature type="region of interest" description="Disordered" evidence="1">
    <location>
        <begin position="808"/>
        <end position="873"/>
    </location>
</feature>
<comment type="caution">
    <text evidence="2">The sequence shown here is derived from an EMBL/GenBank/DDBJ whole genome shotgun (WGS) entry which is preliminary data.</text>
</comment>
<accession>A0AA38HB33</accession>
<feature type="compositionally biased region" description="Low complexity" evidence="1">
    <location>
        <begin position="305"/>
        <end position="329"/>
    </location>
</feature>
<feature type="region of interest" description="Disordered" evidence="1">
    <location>
        <begin position="530"/>
        <end position="644"/>
    </location>
</feature>
<keyword evidence="3" id="KW-1185">Reference proteome</keyword>
<dbReference type="Proteomes" id="UP001164286">
    <property type="component" value="Unassembled WGS sequence"/>
</dbReference>
<evidence type="ECO:0000256" key="1">
    <source>
        <dbReference type="SAM" id="MobiDB-lite"/>
    </source>
</evidence>
<evidence type="ECO:0000313" key="2">
    <source>
        <dbReference type="EMBL" id="KAI9637113.1"/>
    </source>
</evidence>
<feature type="compositionally biased region" description="Polar residues" evidence="1">
    <location>
        <begin position="574"/>
        <end position="586"/>
    </location>
</feature>
<name>A0AA38HB33_9TREE</name>
<feature type="compositionally biased region" description="Basic and acidic residues" evidence="1">
    <location>
        <begin position="811"/>
        <end position="850"/>
    </location>
</feature>
<gene>
    <name evidence="2" type="ORF">MKK02DRAFT_45824</name>
</gene>
<dbReference type="EMBL" id="JAKWFO010000005">
    <property type="protein sequence ID" value="KAI9637113.1"/>
    <property type="molecule type" value="Genomic_DNA"/>
</dbReference>
<protein>
    <submittedName>
        <fullName evidence="2">Uncharacterized protein</fullName>
    </submittedName>
</protein>
<evidence type="ECO:0000313" key="3">
    <source>
        <dbReference type="Proteomes" id="UP001164286"/>
    </source>
</evidence>
<proteinExistence type="predicted"/>
<dbReference type="GeneID" id="77732836"/>
<dbReference type="RefSeq" id="XP_052946890.1">
    <property type="nucleotide sequence ID" value="XM_053093631.1"/>
</dbReference>
<organism evidence="2 3">
    <name type="scientific">Dioszegia hungarica</name>
    <dbReference type="NCBI Taxonomy" id="4972"/>
    <lineage>
        <taxon>Eukaryota</taxon>
        <taxon>Fungi</taxon>
        <taxon>Dikarya</taxon>
        <taxon>Basidiomycota</taxon>
        <taxon>Agaricomycotina</taxon>
        <taxon>Tremellomycetes</taxon>
        <taxon>Tremellales</taxon>
        <taxon>Bulleribasidiaceae</taxon>
        <taxon>Dioszegia</taxon>
    </lineage>
</organism>
<feature type="region of interest" description="Disordered" evidence="1">
    <location>
        <begin position="302"/>
        <end position="329"/>
    </location>
</feature>
<sequence length="873" mass="94936">MPGSVSIPPHLIQYVASPANTVESASEALEEWIITRRSKGDTLFEVSVGLAELEDRTPPHCGVAFSRARYIANVPPPSDLTPPMGPFPLSRSASPVTILHHLLSQPPPSVEHSREVILEYVLSREAKLRDKKPGRGGKGTLGREGFEDVARKLAEIEDGLKLPGIDAMQLSTNRQTGLALILSLRMSLSYFTSVELGFQLLKLHTPDAERVITQHIRKRVEGEGRYGVGQELEQLEDMTVRRAALRPAFRSARARTTLPERPTYRIALPAPSKSGCIKLITSFIRDVDAGIQPSVGIASPAGDKSYFSTGPSSGSPSTPYTPLPLGTSSRRPLADPNPIANFVFELVCEFITREKREYMLKCKWAIKGREALSKDLSEIESATCLGKGGASPHAGELIPIFLVLRRSHNLPKSSLPISIIEPYLDLVPAPPDEDSIPYREPSVANTTAKLYVNPRLDDTAAYEVLEELLDSERELVAESEADDAKKAEYLTEQVDLIQKRFPDGSYEAVFAQIKGLIANPVTAQAMLKPPPVERQPSMHRRALSSAASGNLQKDALDTDRLPAPQSLERRLSHNRSASMPSRQSTFDPPAQAIDLNSDSEEEMAPTPSSVANPKPILPPLSTNSGPYDNQYLSPGAVSGDRSSTGSAGWWDVISAVDNDHRSSQPWRSPSTPARLELSLPPGAEAARAPELASPLDESFNKLDLDFSASPSSPERSHFPMAESSPARRAMTRAVSSAPGSPGGGGSPRAAAPVYRPPPVPINFDRPSFPSPTLPSSALPASPPERSPPVVKSKLGTFGRSLSIASKTMLARSKEKEREKEALREGREKLEVEREGDKENEKVAAMRRDKVNNSPGRWNKDMVANIMGPPVDRK</sequence>
<reference evidence="2" key="1">
    <citation type="journal article" date="2022" name="G3 (Bethesda)">
        <title>High quality genome of the basidiomycete yeast Dioszegia hungarica PDD-24b-2 isolated from cloud water.</title>
        <authorList>
            <person name="Jarrige D."/>
            <person name="Haridas S."/>
            <person name="Bleykasten-Grosshans C."/>
            <person name="Joly M."/>
            <person name="Nadalig T."/>
            <person name="Sancelme M."/>
            <person name="Vuilleumier S."/>
            <person name="Grigoriev I.V."/>
            <person name="Amato P."/>
            <person name="Bringel F."/>
        </authorList>
    </citation>
    <scope>NUCLEOTIDE SEQUENCE</scope>
    <source>
        <strain evidence="2">PDD-24b-2</strain>
    </source>
</reference>
<feature type="region of interest" description="Disordered" evidence="1">
    <location>
        <begin position="702"/>
        <end position="794"/>
    </location>
</feature>
<feature type="compositionally biased region" description="Polar residues" evidence="1">
    <location>
        <begin position="620"/>
        <end position="632"/>
    </location>
</feature>
<dbReference type="AlphaFoldDB" id="A0AA38HB33"/>